<keyword evidence="1" id="KW-0732">Signal</keyword>
<dbReference type="CDD" id="cd00161">
    <property type="entry name" value="beta-trefoil_Ricin-like"/>
    <property type="match status" value="2"/>
</dbReference>
<dbReference type="InterPro" id="IPR007110">
    <property type="entry name" value="Ig-like_dom"/>
</dbReference>
<evidence type="ECO:0000313" key="3">
    <source>
        <dbReference type="EMBL" id="KAF7346885.1"/>
    </source>
</evidence>
<dbReference type="AlphaFoldDB" id="A0A8H7CQX6"/>
<name>A0A8H7CQX6_9AGAR</name>
<dbReference type="EMBL" id="JACAZI010000012">
    <property type="protein sequence ID" value="KAF7346885.1"/>
    <property type="molecule type" value="Genomic_DNA"/>
</dbReference>
<gene>
    <name evidence="3" type="ORF">MVEN_01440500</name>
</gene>
<organism evidence="3 4">
    <name type="scientific">Mycena venus</name>
    <dbReference type="NCBI Taxonomy" id="2733690"/>
    <lineage>
        <taxon>Eukaryota</taxon>
        <taxon>Fungi</taxon>
        <taxon>Dikarya</taxon>
        <taxon>Basidiomycota</taxon>
        <taxon>Agaricomycotina</taxon>
        <taxon>Agaricomycetes</taxon>
        <taxon>Agaricomycetidae</taxon>
        <taxon>Agaricales</taxon>
        <taxon>Marasmiineae</taxon>
        <taxon>Mycenaceae</taxon>
        <taxon>Mycena</taxon>
    </lineage>
</organism>
<accession>A0A8H7CQX6</accession>
<keyword evidence="4" id="KW-1185">Reference proteome</keyword>
<evidence type="ECO:0000313" key="4">
    <source>
        <dbReference type="Proteomes" id="UP000620124"/>
    </source>
</evidence>
<dbReference type="OrthoDB" id="2871653at2759"/>
<dbReference type="SMART" id="SM00458">
    <property type="entry name" value="RICIN"/>
    <property type="match status" value="1"/>
</dbReference>
<feature type="signal peptide" evidence="1">
    <location>
        <begin position="1"/>
        <end position="17"/>
    </location>
</feature>
<dbReference type="Proteomes" id="UP000620124">
    <property type="component" value="Unassembled WGS sequence"/>
</dbReference>
<reference evidence="3" key="1">
    <citation type="submission" date="2020-05" db="EMBL/GenBank/DDBJ databases">
        <title>Mycena genomes resolve the evolution of fungal bioluminescence.</title>
        <authorList>
            <person name="Tsai I.J."/>
        </authorList>
    </citation>
    <scope>NUCLEOTIDE SEQUENCE</scope>
    <source>
        <strain evidence="3">CCC161011</strain>
    </source>
</reference>
<evidence type="ECO:0000259" key="2">
    <source>
        <dbReference type="PROSITE" id="PS50835"/>
    </source>
</evidence>
<comment type="caution">
    <text evidence="3">The sequence shown here is derived from an EMBL/GenBank/DDBJ whole genome shotgun (WGS) entry which is preliminary data.</text>
</comment>
<proteinExistence type="predicted"/>
<feature type="domain" description="Ig-like" evidence="2">
    <location>
        <begin position="173"/>
        <end position="213"/>
    </location>
</feature>
<dbReference type="PROSITE" id="PS50231">
    <property type="entry name" value="RICIN_B_LECTIN"/>
    <property type="match status" value="2"/>
</dbReference>
<dbReference type="Pfam" id="PF00652">
    <property type="entry name" value="Ricin_B_lectin"/>
    <property type="match status" value="2"/>
</dbReference>
<dbReference type="SUPFAM" id="SSF50370">
    <property type="entry name" value="Ricin B-like lectins"/>
    <property type="match status" value="2"/>
</dbReference>
<dbReference type="PROSITE" id="PS50835">
    <property type="entry name" value="IG_LIKE"/>
    <property type="match status" value="1"/>
</dbReference>
<dbReference type="InterPro" id="IPR000772">
    <property type="entry name" value="Ricin_B_lectin"/>
</dbReference>
<dbReference type="InterPro" id="IPR035992">
    <property type="entry name" value="Ricin_B-like_lectins"/>
</dbReference>
<protein>
    <recommendedName>
        <fullName evidence="2">Ig-like domain-containing protein</fullName>
    </recommendedName>
</protein>
<evidence type="ECO:0000256" key="1">
    <source>
        <dbReference type="SAM" id="SignalP"/>
    </source>
</evidence>
<sequence length="312" mass="32290">MLSLFAALSVFVSAASALFQIQSLNPAFAAAGIRGCIAAASDVSGTPLTIHNCATDDLSHQDWWFTALNTTDRTLGLNIYGNMCIEVTGGVNAVGTPLQIAPCAPTTARQQFVRVTPSSGTSTFALQWGGTDKCIDLTGGSIVDDTPLLLATCVDGDSNQEFTEGSGTITIQPTGPVNEPFCLGATSATPGVPVMLLSCPVSGFADPSALLTWKIPFPFTGVSTEPMAIATSFDLCLNVAGGVDADGTTLELATCSPGAASQQFDAGASSAQIQWADTGKCLTVPAYANETVIQIAECDTSDQNQKQNWIFQ</sequence>
<feature type="chain" id="PRO_5034409432" description="Ig-like domain-containing protein" evidence="1">
    <location>
        <begin position="18"/>
        <end position="312"/>
    </location>
</feature>
<dbReference type="Gene3D" id="2.80.10.50">
    <property type="match status" value="3"/>
</dbReference>